<dbReference type="GO" id="GO:0005794">
    <property type="term" value="C:Golgi apparatus"/>
    <property type="evidence" value="ECO:0007669"/>
    <property type="project" value="UniProtKB-SubCell"/>
</dbReference>
<gene>
    <name evidence="10" type="primary">LOC108740107</name>
</gene>
<dbReference type="InterPro" id="IPR007194">
    <property type="entry name" value="TRAPP_component"/>
</dbReference>
<accession>A0A1W4X137</accession>
<dbReference type="FunFam" id="3.30.1380.20:FF:000013">
    <property type="entry name" value="Trafficking protein particle complex subunit"/>
    <property type="match status" value="1"/>
</dbReference>
<dbReference type="InterPro" id="IPR024096">
    <property type="entry name" value="NO_sig/Golgi_transp_ligand-bd"/>
</dbReference>
<dbReference type="AlphaFoldDB" id="A0A1W4X137"/>
<evidence type="ECO:0000256" key="6">
    <source>
        <dbReference type="ARBA" id="ARBA00022892"/>
    </source>
</evidence>
<dbReference type="InParanoid" id="A0A1W4X137"/>
<keyword evidence="5" id="KW-0256">Endoplasmic reticulum</keyword>
<protein>
    <recommendedName>
        <fullName evidence="8">Trafficking protein particle complex subunit</fullName>
    </recommendedName>
</protein>
<keyword evidence="4 8" id="KW-0813">Transport</keyword>
<evidence type="ECO:0000256" key="5">
    <source>
        <dbReference type="ARBA" id="ARBA00022824"/>
    </source>
</evidence>
<dbReference type="FunCoup" id="A0A1W4X137">
    <property type="interactions" value="2346"/>
</dbReference>
<evidence type="ECO:0000256" key="7">
    <source>
        <dbReference type="ARBA" id="ARBA00023034"/>
    </source>
</evidence>
<keyword evidence="6 8" id="KW-0931">ER-Golgi transport</keyword>
<dbReference type="InterPro" id="IPR016721">
    <property type="entry name" value="Bet3"/>
</dbReference>
<evidence type="ECO:0000256" key="1">
    <source>
        <dbReference type="ARBA" id="ARBA00004222"/>
    </source>
</evidence>
<evidence type="ECO:0000256" key="8">
    <source>
        <dbReference type="PIRNR" id="PIRNR018293"/>
    </source>
</evidence>
<organism evidence="9 10">
    <name type="scientific">Agrilus planipennis</name>
    <name type="common">Emerald ash borer</name>
    <name type="synonym">Agrilus marcopoli</name>
    <dbReference type="NCBI Taxonomy" id="224129"/>
    <lineage>
        <taxon>Eukaryota</taxon>
        <taxon>Metazoa</taxon>
        <taxon>Ecdysozoa</taxon>
        <taxon>Arthropoda</taxon>
        <taxon>Hexapoda</taxon>
        <taxon>Insecta</taxon>
        <taxon>Pterygota</taxon>
        <taxon>Neoptera</taxon>
        <taxon>Endopterygota</taxon>
        <taxon>Coleoptera</taxon>
        <taxon>Polyphaga</taxon>
        <taxon>Elateriformia</taxon>
        <taxon>Buprestoidea</taxon>
        <taxon>Buprestidae</taxon>
        <taxon>Agrilinae</taxon>
        <taxon>Agrilus</taxon>
    </lineage>
</organism>
<name>A0A1W4X137_AGRPL</name>
<dbReference type="CTD" id="39090"/>
<reference evidence="10" key="1">
    <citation type="submission" date="2025-08" db="UniProtKB">
        <authorList>
            <consortium name="RefSeq"/>
        </authorList>
    </citation>
    <scope>IDENTIFICATION</scope>
    <source>
        <tissue evidence="10">Entire body</tissue>
    </source>
</reference>
<comment type="similarity">
    <text evidence="3 8">Belongs to the TRAPP small subunits family. BET3 subfamily.</text>
</comment>
<evidence type="ECO:0000256" key="3">
    <source>
        <dbReference type="ARBA" id="ARBA00006218"/>
    </source>
</evidence>
<dbReference type="GO" id="GO:0030008">
    <property type="term" value="C:TRAPP complex"/>
    <property type="evidence" value="ECO:0007669"/>
    <property type="project" value="InterPro"/>
</dbReference>
<sequence>MSRASARFDTKKVNSELVTLTYGALVAQMVKDLDSTEDVNKQLERIGYNMGIRIVEDYLAKTGTGRCLDLKDTADKIQSAFRMYLGVQPNVVNWSPGGDEFSFLLDSNPLTDLVELPEDLKNLKYCNIICGVIRGALEMVQLDVQCWIIQDILKGDANTEIRVKFIRKLEDAIPAGEE</sequence>
<proteinExistence type="inferred from homology"/>
<dbReference type="GeneID" id="108740107"/>
<dbReference type="PIRSF" id="PIRSF018293">
    <property type="entry name" value="TRAPP_I_complex_Bet3"/>
    <property type="match status" value="1"/>
</dbReference>
<dbReference type="SUPFAM" id="SSF111126">
    <property type="entry name" value="Ligand-binding domain in the NO signalling and Golgi transport"/>
    <property type="match status" value="1"/>
</dbReference>
<dbReference type="Pfam" id="PF04051">
    <property type="entry name" value="TRAPP"/>
    <property type="match status" value="1"/>
</dbReference>
<dbReference type="Proteomes" id="UP000192223">
    <property type="component" value="Unplaced"/>
</dbReference>
<dbReference type="CDD" id="cd14942">
    <property type="entry name" value="TRAPPC3_bet3"/>
    <property type="match status" value="1"/>
</dbReference>
<comment type="subcellular location">
    <subcellularLocation>
        <location evidence="2">Endoplasmic reticulum</location>
    </subcellularLocation>
    <subcellularLocation>
        <location evidence="1 8">Golgi apparatus</location>
        <location evidence="1 8">cis-Golgi network</location>
    </subcellularLocation>
</comment>
<keyword evidence="7 8" id="KW-0333">Golgi apparatus</keyword>
<dbReference type="Gene3D" id="3.30.1380.20">
    <property type="entry name" value="Trafficking protein particle complex subunit 3"/>
    <property type="match status" value="1"/>
</dbReference>
<comment type="subunit">
    <text evidence="8">Homodimer.</text>
</comment>
<dbReference type="PANTHER" id="PTHR13048">
    <property type="entry name" value="TRAFFICKING PROTEIN PARTICLE COMPLEX SUBUNIT 3"/>
    <property type="match status" value="1"/>
</dbReference>
<comment type="function">
    <text evidence="8">May play a role in vesicular transport from endoplasmic reticulum to Golgi.</text>
</comment>
<evidence type="ECO:0000256" key="2">
    <source>
        <dbReference type="ARBA" id="ARBA00004240"/>
    </source>
</evidence>
<evidence type="ECO:0000313" key="10">
    <source>
        <dbReference type="RefSeq" id="XP_018329809.1"/>
    </source>
</evidence>
<evidence type="ECO:0000256" key="4">
    <source>
        <dbReference type="ARBA" id="ARBA00022448"/>
    </source>
</evidence>
<dbReference type="GO" id="GO:0005783">
    <property type="term" value="C:endoplasmic reticulum"/>
    <property type="evidence" value="ECO:0007669"/>
    <property type="project" value="UniProtKB-SubCell"/>
</dbReference>
<dbReference type="RefSeq" id="XP_018329809.1">
    <property type="nucleotide sequence ID" value="XM_018474307.2"/>
</dbReference>
<evidence type="ECO:0000313" key="9">
    <source>
        <dbReference type="Proteomes" id="UP000192223"/>
    </source>
</evidence>
<dbReference type="GO" id="GO:0048193">
    <property type="term" value="P:Golgi vesicle transport"/>
    <property type="evidence" value="ECO:0007669"/>
    <property type="project" value="InterPro"/>
</dbReference>
<dbReference type="KEGG" id="apln:108740107"/>
<dbReference type="OrthoDB" id="10262857at2759"/>
<keyword evidence="9" id="KW-1185">Reference proteome</keyword>
<dbReference type="STRING" id="224129.A0A1W4X137"/>